<evidence type="ECO:0000313" key="5">
    <source>
        <dbReference type="Proteomes" id="UP000613580"/>
    </source>
</evidence>
<dbReference type="PANTHER" id="PTHR47706:SF9">
    <property type="entry name" value="NMRA-LIKE DOMAIN-CONTAINING PROTEIN-RELATED"/>
    <property type="match status" value="1"/>
</dbReference>
<dbReference type="OrthoDB" id="9974981at2759"/>
<dbReference type="SUPFAM" id="SSF51735">
    <property type="entry name" value="NAD(P)-binding Rossmann-fold domains"/>
    <property type="match status" value="1"/>
</dbReference>
<dbReference type="InterPro" id="IPR051609">
    <property type="entry name" value="NmrA/Isoflavone_reductase-like"/>
</dbReference>
<sequence length="330" mass="36682">MKQTVLLLGATGRTGASILEALLVEPESFAVSALVRPESASRDDVLALAARGVGLQVVDIEGPLEPVVEALKGFDVVISTIDFTAQLAQLQLATAAKQAGVKRFVPCAFITVAPPGGVMHIRDEKEAVYQHIFKLYLPYTIIDVGFWHQISFPRVPSGRADYALLHPGGSELHADGKAKNLLTDLRDVGRYVARIIKDDRTLNKYVVTYSDSLSEEEIYSLTEEAFNEKIERKYISADEIVSARAKDTEESIANPNDMMPFVKRVGGDYQYSKYVRGDNTAEYAKYLGYLDTNELYPDFKPIKFRDFLVELLQQKVPTISGKLPQMKAKK</sequence>
<gene>
    <name evidence="4" type="ORF">HMN09_00164800</name>
</gene>
<dbReference type="Pfam" id="PF05368">
    <property type="entry name" value="NmrA"/>
    <property type="match status" value="1"/>
</dbReference>
<keyword evidence="5" id="KW-1185">Reference proteome</keyword>
<evidence type="ECO:0000256" key="2">
    <source>
        <dbReference type="ARBA" id="ARBA00023002"/>
    </source>
</evidence>
<dbReference type="EMBL" id="JACAZE010000002">
    <property type="protein sequence ID" value="KAF7320785.1"/>
    <property type="molecule type" value="Genomic_DNA"/>
</dbReference>
<dbReference type="GO" id="GO:0016491">
    <property type="term" value="F:oxidoreductase activity"/>
    <property type="evidence" value="ECO:0007669"/>
    <property type="project" value="UniProtKB-KW"/>
</dbReference>
<dbReference type="PANTHER" id="PTHR47706">
    <property type="entry name" value="NMRA-LIKE FAMILY PROTEIN"/>
    <property type="match status" value="1"/>
</dbReference>
<evidence type="ECO:0000259" key="3">
    <source>
        <dbReference type="Pfam" id="PF05368"/>
    </source>
</evidence>
<comment type="caution">
    <text evidence="4">The sequence shown here is derived from an EMBL/GenBank/DDBJ whole genome shotgun (WGS) entry which is preliminary data.</text>
</comment>
<keyword evidence="1" id="KW-0521">NADP</keyword>
<dbReference type="InterPro" id="IPR036291">
    <property type="entry name" value="NAD(P)-bd_dom_sf"/>
</dbReference>
<dbReference type="AlphaFoldDB" id="A0A8H6TS76"/>
<evidence type="ECO:0000313" key="4">
    <source>
        <dbReference type="EMBL" id="KAF7320785.1"/>
    </source>
</evidence>
<accession>A0A8H6TS76</accession>
<dbReference type="InterPro" id="IPR008030">
    <property type="entry name" value="NmrA-like"/>
</dbReference>
<reference evidence="4" key="1">
    <citation type="submission" date="2020-05" db="EMBL/GenBank/DDBJ databases">
        <title>Mycena genomes resolve the evolution of fungal bioluminescence.</title>
        <authorList>
            <person name="Tsai I.J."/>
        </authorList>
    </citation>
    <scope>NUCLEOTIDE SEQUENCE</scope>
    <source>
        <strain evidence="4">110903Hualien_Pintung</strain>
    </source>
</reference>
<dbReference type="Gene3D" id="3.40.50.720">
    <property type="entry name" value="NAD(P)-binding Rossmann-like Domain"/>
    <property type="match status" value="1"/>
</dbReference>
<evidence type="ECO:0000256" key="1">
    <source>
        <dbReference type="ARBA" id="ARBA00022857"/>
    </source>
</evidence>
<organism evidence="4 5">
    <name type="scientific">Mycena chlorophos</name>
    <name type="common">Agaric fungus</name>
    <name type="synonym">Agaricus chlorophos</name>
    <dbReference type="NCBI Taxonomy" id="658473"/>
    <lineage>
        <taxon>Eukaryota</taxon>
        <taxon>Fungi</taxon>
        <taxon>Dikarya</taxon>
        <taxon>Basidiomycota</taxon>
        <taxon>Agaricomycotina</taxon>
        <taxon>Agaricomycetes</taxon>
        <taxon>Agaricomycetidae</taxon>
        <taxon>Agaricales</taxon>
        <taxon>Marasmiineae</taxon>
        <taxon>Mycenaceae</taxon>
        <taxon>Mycena</taxon>
    </lineage>
</organism>
<feature type="domain" description="NmrA-like" evidence="3">
    <location>
        <begin position="1"/>
        <end position="243"/>
    </location>
</feature>
<dbReference type="Gene3D" id="3.90.25.10">
    <property type="entry name" value="UDP-galactose 4-epimerase, domain 1"/>
    <property type="match status" value="1"/>
</dbReference>
<name>A0A8H6TS76_MYCCL</name>
<keyword evidence="2" id="KW-0560">Oxidoreductase</keyword>
<proteinExistence type="predicted"/>
<dbReference type="Proteomes" id="UP000613580">
    <property type="component" value="Unassembled WGS sequence"/>
</dbReference>
<protein>
    <submittedName>
        <fullName evidence="4">NmrA domain-containing protein</fullName>
    </submittedName>
</protein>